<dbReference type="Pfam" id="PF06487">
    <property type="entry name" value="SAP18"/>
    <property type="match status" value="1"/>
</dbReference>
<dbReference type="STRING" id="2880.D7FKB0"/>
<dbReference type="PANTHER" id="PTHR13082">
    <property type="entry name" value="SAP18"/>
    <property type="match status" value="1"/>
</dbReference>
<feature type="region of interest" description="Disordered" evidence="2">
    <location>
        <begin position="1"/>
        <end position="33"/>
    </location>
</feature>
<feature type="transmembrane region" description="Helical" evidence="3">
    <location>
        <begin position="58"/>
        <end position="77"/>
    </location>
</feature>
<dbReference type="eggNOG" id="KOG3391">
    <property type="taxonomic scope" value="Eukaryota"/>
</dbReference>
<sequence>MAAVKWADDVQEERPETDDAMTRSFSSEGATETEKEQIVGVLMFSRSPYGDVTAVPPHITQAAAATLVVTLLCALLLSSASRIGIIMADVKIDRTKVCPLLLRCFWTQNRHRRGEDYSNVNSLPRDELQIYTWPDATVREITTLIQGVVPAARRRQGRLSYAFVYPDSQGKQVLRQVASVFSVTQGQDDNKTLRDLKFQTGDYMEVAIG</sequence>
<comment type="similarity">
    <text evidence="1">Belongs to the SAP18 family.</text>
</comment>
<keyword evidence="3" id="KW-0812">Transmembrane</keyword>
<dbReference type="OrthoDB" id="440566at2759"/>
<evidence type="ECO:0000256" key="1">
    <source>
        <dbReference type="ARBA" id="ARBA00009143"/>
    </source>
</evidence>
<accession>D7FKB0</accession>
<evidence type="ECO:0008006" key="6">
    <source>
        <dbReference type="Google" id="ProtNLM"/>
    </source>
</evidence>
<proteinExistence type="inferred from homology"/>
<dbReference type="AlphaFoldDB" id="D7FKB0"/>
<dbReference type="Proteomes" id="UP000002630">
    <property type="component" value="Linkage Group LG03"/>
</dbReference>
<dbReference type="InterPro" id="IPR010516">
    <property type="entry name" value="SAP18"/>
</dbReference>
<evidence type="ECO:0000256" key="3">
    <source>
        <dbReference type="SAM" id="Phobius"/>
    </source>
</evidence>
<name>D7FKB0_ECTSI</name>
<dbReference type="InterPro" id="IPR042534">
    <property type="entry name" value="SAP18_sf"/>
</dbReference>
<gene>
    <name evidence="4" type="ORF">Esi_0143_0003</name>
</gene>
<evidence type="ECO:0000313" key="4">
    <source>
        <dbReference type="EMBL" id="CBJ29313.1"/>
    </source>
</evidence>
<feature type="compositionally biased region" description="Basic and acidic residues" evidence="2">
    <location>
        <begin position="1"/>
        <end position="14"/>
    </location>
</feature>
<dbReference type="EMBL" id="FN649728">
    <property type="protein sequence ID" value="CBJ29313.1"/>
    <property type="molecule type" value="Genomic_DNA"/>
</dbReference>
<reference evidence="4 5" key="1">
    <citation type="journal article" date="2010" name="Nature">
        <title>The Ectocarpus genome and the independent evolution of multicellularity in brown algae.</title>
        <authorList>
            <person name="Cock J.M."/>
            <person name="Sterck L."/>
            <person name="Rouze P."/>
            <person name="Scornet D."/>
            <person name="Allen A.E."/>
            <person name="Amoutzias G."/>
            <person name="Anthouard V."/>
            <person name="Artiguenave F."/>
            <person name="Aury J.M."/>
            <person name="Badger J.H."/>
            <person name="Beszteri B."/>
            <person name="Billiau K."/>
            <person name="Bonnet E."/>
            <person name="Bothwell J.H."/>
            <person name="Bowler C."/>
            <person name="Boyen C."/>
            <person name="Brownlee C."/>
            <person name="Carrano C.J."/>
            <person name="Charrier B."/>
            <person name="Cho G.Y."/>
            <person name="Coelho S.M."/>
            <person name="Collen J."/>
            <person name="Corre E."/>
            <person name="Da Silva C."/>
            <person name="Delage L."/>
            <person name="Delaroque N."/>
            <person name="Dittami S.M."/>
            <person name="Doulbeau S."/>
            <person name="Elias M."/>
            <person name="Farnham G."/>
            <person name="Gachon C.M."/>
            <person name="Gschloessl B."/>
            <person name="Heesch S."/>
            <person name="Jabbari K."/>
            <person name="Jubin C."/>
            <person name="Kawai H."/>
            <person name="Kimura K."/>
            <person name="Kloareg B."/>
            <person name="Kupper F.C."/>
            <person name="Lang D."/>
            <person name="Le Bail A."/>
            <person name="Leblanc C."/>
            <person name="Lerouge P."/>
            <person name="Lohr M."/>
            <person name="Lopez P.J."/>
            <person name="Martens C."/>
            <person name="Maumus F."/>
            <person name="Michel G."/>
            <person name="Miranda-Saavedra D."/>
            <person name="Morales J."/>
            <person name="Moreau H."/>
            <person name="Motomura T."/>
            <person name="Nagasato C."/>
            <person name="Napoli C.A."/>
            <person name="Nelson D.R."/>
            <person name="Nyvall-Collen P."/>
            <person name="Peters A.F."/>
            <person name="Pommier C."/>
            <person name="Potin P."/>
            <person name="Poulain J."/>
            <person name="Quesneville H."/>
            <person name="Read B."/>
            <person name="Rensing S.A."/>
            <person name="Ritter A."/>
            <person name="Rousvoal S."/>
            <person name="Samanta M."/>
            <person name="Samson G."/>
            <person name="Schroeder D.C."/>
            <person name="Segurens B."/>
            <person name="Strittmatter M."/>
            <person name="Tonon T."/>
            <person name="Tregear J.W."/>
            <person name="Valentin K."/>
            <person name="von Dassow P."/>
            <person name="Yamagishi T."/>
            <person name="Van de Peer Y."/>
            <person name="Wincker P."/>
        </authorList>
    </citation>
    <scope>NUCLEOTIDE SEQUENCE [LARGE SCALE GENOMIC DNA]</scope>
    <source>
        <strain evidence="5">Ec32 / CCAP1310/4</strain>
    </source>
</reference>
<dbReference type="PANTHER" id="PTHR13082:SF0">
    <property type="entry name" value="HISTONE DEACETYLASE COMPLEX SUBUNIT SAP18"/>
    <property type="match status" value="1"/>
</dbReference>
<evidence type="ECO:0000313" key="5">
    <source>
        <dbReference type="Proteomes" id="UP000002630"/>
    </source>
</evidence>
<dbReference type="GO" id="GO:0003714">
    <property type="term" value="F:transcription corepressor activity"/>
    <property type="evidence" value="ECO:0007669"/>
    <property type="project" value="TreeGrafter"/>
</dbReference>
<evidence type="ECO:0000256" key="2">
    <source>
        <dbReference type="SAM" id="MobiDB-lite"/>
    </source>
</evidence>
<protein>
    <recommendedName>
        <fullName evidence="6">Histone deacetylase complex subunit SAP18</fullName>
    </recommendedName>
</protein>
<keyword evidence="3" id="KW-1133">Transmembrane helix</keyword>
<dbReference type="InParanoid" id="D7FKB0"/>
<keyword evidence="3" id="KW-0472">Membrane</keyword>
<dbReference type="GO" id="GO:0005634">
    <property type="term" value="C:nucleus"/>
    <property type="evidence" value="ECO:0007669"/>
    <property type="project" value="TreeGrafter"/>
</dbReference>
<dbReference type="EMBL" id="FN648021">
    <property type="protein sequence ID" value="CBJ29313.1"/>
    <property type="molecule type" value="Genomic_DNA"/>
</dbReference>
<keyword evidence="5" id="KW-1185">Reference proteome</keyword>
<dbReference type="Gene3D" id="3.10.20.550">
    <property type="entry name" value="ASAP complex, SAP18 subunit"/>
    <property type="match status" value="1"/>
</dbReference>
<organism evidence="4 5">
    <name type="scientific">Ectocarpus siliculosus</name>
    <name type="common">Brown alga</name>
    <name type="synonym">Conferva siliculosa</name>
    <dbReference type="NCBI Taxonomy" id="2880"/>
    <lineage>
        <taxon>Eukaryota</taxon>
        <taxon>Sar</taxon>
        <taxon>Stramenopiles</taxon>
        <taxon>Ochrophyta</taxon>
        <taxon>PX clade</taxon>
        <taxon>Phaeophyceae</taxon>
        <taxon>Ectocarpales</taxon>
        <taxon>Ectocarpaceae</taxon>
        <taxon>Ectocarpus</taxon>
    </lineage>
</organism>